<dbReference type="AlphaFoldDB" id="A0A0N7KX41"/>
<proteinExistence type="predicted"/>
<evidence type="ECO:0000256" key="1">
    <source>
        <dbReference type="SAM" id="Phobius"/>
    </source>
</evidence>
<feature type="transmembrane region" description="Helical" evidence="1">
    <location>
        <begin position="39"/>
        <end position="60"/>
    </location>
</feature>
<reference evidence="2" key="1">
    <citation type="journal article" date="2015" name="Proc. Natl. Acad. Sci. U.S.A.">
        <title>Bacterial clade with the ribosomal RNA operon on a small plasmid rather than the chromosome.</title>
        <authorList>
            <person name="Anda M."/>
            <person name="Ohtsubo Y."/>
            <person name="Okubo T."/>
            <person name="Sugawara M."/>
            <person name="Nagata Y."/>
            <person name="Tsuda M."/>
            <person name="Minamisawa K."/>
            <person name="Mitsui H."/>
        </authorList>
    </citation>
    <scope>NUCLEOTIDE SEQUENCE</scope>
    <source>
        <strain evidence="2">DSM 21988</strain>
    </source>
</reference>
<feature type="transmembrane region" description="Helical" evidence="1">
    <location>
        <begin position="103"/>
        <end position="122"/>
    </location>
</feature>
<accession>A0A0N7KX41</accession>
<feature type="transmembrane region" description="Helical" evidence="1">
    <location>
        <begin position="80"/>
        <end position="96"/>
    </location>
</feature>
<feature type="transmembrane region" description="Helical" evidence="1">
    <location>
        <begin position="6"/>
        <end position="27"/>
    </location>
</feature>
<keyword evidence="1" id="KW-1133">Transmembrane helix</keyword>
<keyword evidence="1" id="KW-0472">Membrane</keyword>
<organism evidence="2">
    <name type="scientific">Aureimonas altamirensis</name>
    <dbReference type="NCBI Taxonomy" id="370622"/>
    <lineage>
        <taxon>Bacteria</taxon>
        <taxon>Pseudomonadati</taxon>
        <taxon>Pseudomonadota</taxon>
        <taxon>Alphaproteobacteria</taxon>
        <taxon>Hyphomicrobiales</taxon>
        <taxon>Aurantimonadaceae</taxon>
        <taxon>Aureimonas</taxon>
    </lineage>
</organism>
<dbReference type="EMBL" id="LC066370">
    <property type="protein sequence ID" value="BAT25865.1"/>
    <property type="molecule type" value="Genomic_DNA"/>
</dbReference>
<keyword evidence="1" id="KW-0812">Transmembrane</keyword>
<feature type="transmembrane region" description="Helical" evidence="1">
    <location>
        <begin position="134"/>
        <end position="156"/>
    </location>
</feature>
<protein>
    <submittedName>
        <fullName evidence="2">Uncharacterized protein</fullName>
    </submittedName>
</protein>
<sequence length="163" mass="17856">MIASGIQLLLENIPLVMLVAALLIASLRSTPTHAPTRYLGWLLLLSVGVESAWGGVFHVFFPHIASAQIGWQPSPFEFEIGISDIALGITAIISFWRSLSFKSAVVVMATLSYAGVLIGHVQQAMSGNFSPDNFGILQIITLLHVILLPTLLYLAWRDHEHRL</sequence>
<dbReference type="Pfam" id="PF20589">
    <property type="entry name" value="DUF6790"/>
    <property type="match status" value="1"/>
</dbReference>
<name>A0A0N7KX41_9HYPH</name>
<evidence type="ECO:0000313" key="2">
    <source>
        <dbReference type="EMBL" id="BAT25865.1"/>
    </source>
</evidence>
<dbReference type="InterPro" id="IPR046740">
    <property type="entry name" value="DUF6790"/>
</dbReference>